<dbReference type="RefSeq" id="WP_108783745.1">
    <property type="nucleotide sequence ID" value="NZ_OMKW01000004.1"/>
</dbReference>
<evidence type="ECO:0000313" key="3">
    <source>
        <dbReference type="Proteomes" id="UP000244932"/>
    </source>
</evidence>
<evidence type="ECO:0008006" key="4">
    <source>
        <dbReference type="Google" id="ProtNLM"/>
    </source>
</evidence>
<feature type="signal peptide" evidence="1">
    <location>
        <begin position="1"/>
        <end position="18"/>
    </location>
</feature>
<accession>A0A2R8AFQ0</accession>
<sequence length="126" mass="13987">MKVLWTLMMLGAAGATSAQETIPPDAALDLLRGHVIDYDDATRERFREDDTVSQQYPDGSCIEGVVFAQEGALCFVYDGTPERQHCWWVEQDTTGLWVQSVSGDGRFEITDIGKQPLSCEQDDLIG</sequence>
<name>A0A2R8AFQ0_9RHOB</name>
<proteinExistence type="predicted"/>
<organism evidence="2 3">
    <name type="scientific">Pontivivens insulae</name>
    <dbReference type="NCBI Taxonomy" id="1639689"/>
    <lineage>
        <taxon>Bacteria</taxon>
        <taxon>Pseudomonadati</taxon>
        <taxon>Pseudomonadota</taxon>
        <taxon>Alphaproteobacteria</taxon>
        <taxon>Rhodobacterales</taxon>
        <taxon>Paracoccaceae</taxon>
        <taxon>Pontivivens</taxon>
    </lineage>
</organism>
<gene>
    <name evidence="2" type="ORF">POI8812_03424</name>
</gene>
<evidence type="ECO:0000256" key="1">
    <source>
        <dbReference type="SAM" id="SignalP"/>
    </source>
</evidence>
<evidence type="ECO:0000313" key="2">
    <source>
        <dbReference type="EMBL" id="SPF31073.1"/>
    </source>
</evidence>
<protein>
    <recommendedName>
        <fullName evidence="4">DUF995 domain-containing protein</fullName>
    </recommendedName>
</protein>
<keyword evidence="1" id="KW-0732">Signal</keyword>
<keyword evidence="3" id="KW-1185">Reference proteome</keyword>
<dbReference type="Proteomes" id="UP000244932">
    <property type="component" value="Unassembled WGS sequence"/>
</dbReference>
<dbReference type="EMBL" id="OMKW01000004">
    <property type="protein sequence ID" value="SPF31073.1"/>
    <property type="molecule type" value="Genomic_DNA"/>
</dbReference>
<reference evidence="2 3" key="1">
    <citation type="submission" date="2018-03" db="EMBL/GenBank/DDBJ databases">
        <authorList>
            <person name="Keele B.F."/>
        </authorList>
    </citation>
    <scope>NUCLEOTIDE SEQUENCE [LARGE SCALE GENOMIC DNA]</scope>
    <source>
        <strain evidence="2 3">CeCT 8812</strain>
    </source>
</reference>
<dbReference type="AlphaFoldDB" id="A0A2R8AFQ0"/>
<feature type="chain" id="PRO_5015309373" description="DUF995 domain-containing protein" evidence="1">
    <location>
        <begin position="19"/>
        <end position="126"/>
    </location>
</feature>
<dbReference type="OrthoDB" id="7304934at2"/>